<sequence>MHISLFISPFPRGVDRNRINVNFIQQNAEVELINILAFLCLLCVLNSAQARYEDRYDLNNLPWDLKPVQEL</sequence>
<dbReference type="WBParaSite" id="jg3003">
    <property type="protein sequence ID" value="jg3003"/>
    <property type="gene ID" value="jg3003"/>
</dbReference>
<name>A0A915E9M0_9BILA</name>
<evidence type="ECO:0000313" key="2">
    <source>
        <dbReference type="WBParaSite" id="jg3003"/>
    </source>
</evidence>
<evidence type="ECO:0000313" key="1">
    <source>
        <dbReference type="Proteomes" id="UP000887574"/>
    </source>
</evidence>
<protein>
    <submittedName>
        <fullName evidence="2">Uncharacterized protein</fullName>
    </submittedName>
</protein>
<keyword evidence="1" id="KW-1185">Reference proteome</keyword>
<dbReference type="Proteomes" id="UP000887574">
    <property type="component" value="Unplaced"/>
</dbReference>
<dbReference type="AlphaFoldDB" id="A0A915E9M0"/>
<organism evidence="1 2">
    <name type="scientific">Ditylenchus dipsaci</name>
    <dbReference type="NCBI Taxonomy" id="166011"/>
    <lineage>
        <taxon>Eukaryota</taxon>
        <taxon>Metazoa</taxon>
        <taxon>Ecdysozoa</taxon>
        <taxon>Nematoda</taxon>
        <taxon>Chromadorea</taxon>
        <taxon>Rhabditida</taxon>
        <taxon>Tylenchina</taxon>
        <taxon>Tylenchomorpha</taxon>
        <taxon>Sphaerularioidea</taxon>
        <taxon>Anguinidae</taxon>
        <taxon>Anguininae</taxon>
        <taxon>Ditylenchus</taxon>
    </lineage>
</organism>
<proteinExistence type="predicted"/>
<reference evidence="2" key="1">
    <citation type="submission" date="2022-11" db="UniProtKB">
        <authorList>
            <consortium name="WormBaseParasite"/>
        </authorList>
    </citation>
    <scope>IDENTIFICATION</scope>
</reference>
<accession>A0A915E9M0</accession>